<dbReference type="RefSeq" id="XP_005535552.1">
    <property type="nucleotide sequence ID" value="XM_005535495.1"/>
</dbReference>
<dbReference type="EMBL" id="AP006487">
    <property type="protein sequence ID" value="BAM79266.1"/>
    <property type="molecule type" value="Genomic_DNA"/>
</dbReference>
<evidence type="ECO:0000313" key="4">
    <source>
        <dbReference type="Proteomes" id="UP000007014"/>
    </source>
</evidence>
<evidence type="ECO:0000256" key="2">
    <source>
        <dbReference type="SAM" id="MobiDB-lite"/>
    </source>
</evidence>
<gene>
    <name evidence="3" type="ORF">CYME_CME033C</name>
</gene>
<accession>M1UPB5</accession>
<organism evidence="3 4">
    <name type="scientific">Cyanidioschyzon merolae (strain NIES-3377 / 10D)</name>
    <name type="common">Unicellular red alga</name>
    <dbReference type="NCBI Taxonomy" id="280699"/>
    <lineage>
        <taxon>Eukaryota</taxon>
        <taxon>Rhodophyta</taxon>
        <taxon>Bangiophyceae</taxon>
        <taxon>Cyanidiales</taxon>
        <taxon>Cyanidiaceae</taxon>
        <taxon>Cyanidioschyzon</taxon>
    </lineage>
</organism>
<keyword evidence="1" id="KW-0175">Coiled coil</keyword>
<evidence type="ECO:0000313" key="3">
    <source>
        <dbReference type="EMBL" id="BAM79266.1"/>
    </source>
</evidence>
<dbReference type="Gramene" id="CME033CT">
    <property type="protein sequence ID" value="CME033CT"/>
    <property type="gene ID" value="CME033C"/>
</dbReference>
<proteinExistence type="predicted"/>
<sequence>MSAFFAKVRGAFQNVTSFAADASYDEELNRLIQRCKQYKDVNDMIIKQAKLYDTSLRDLSSVGRAAGETYMSIASFRSFPGGAVAGESDLRLAQAQGSFRTRSISSLSTADASDRSTGAGSFYLYRSDERRVLAQLGRAERAAHQAQAVFAERISAPIILEGRQFKERYDELRRLKSLYKRCKRRYIQAQRALASEKAKRVPSMEAQVKLVAKLAEHEEEFKRVTEKLFVHAKALEDEHHYSVMQHVCGFLLHHYNALVISLRAIKNVIAIAEKHIPEKIQLERLESLAIELHKLLPSAEAFEHAGLGGTDAVPSLPDSSQSSSAGREDESELRLRIQRSEELLSVANAESQRWKMLYLQAERKNRALYLENHRLKNMMHGVDCSSIRDDRQSTSSFMFDDQRLMTEAQARRGHIT</sequence>
<protein>
    <submittedName>
        <fullName evidence="3">Uncharacterized protein</fullName>
    </submittedName>
</protein>
<evidence type="ECO:0000256" key="1">
    <source>
        <dbReference type="SAM" id="Coils"/>
    </source>
</evidence>
<dbReference type="Proteomes" id="UP000007014">
    <property type="component" value="Chromosome 5"/>
</dbReference>
<dbReference type="GeneID" id="16992824"/>
<dbReference type="InterPro" id="IPR027267">
    <property type="entry name" value="AH/BAR_dom_sf"/>
</dbReference>
<dbReference type="KEGG" id="cme:CYME_CME033C"/>
<reference evidence="3 4" key="1">
    <citation type="journal article" date="2004" name="Nature">
        <title>Genome sequence of the ultrasmall unicellular red alga Cyanidioschyzon merolae 10D.</title>
        <authorList>
            <person name="Matsuzaki M."/>
            <person name="Misumi O."/>
            <person name="Shin-i T."/>
            <person name="Maruyama S."/>
            <person name="Takahara M."/>
            <person name="Miyagishima S."/>
            <person name="Mori T."/>
            <person name="Nishida K."/>
            <person name="Yagisawa F."/>
            <person name="Nishida K."/>
            <person name="Yoshida Y."/>
            <person name="Nishimura Y."/>
            <person name="Nakao S."/>
            <person name="Kobayashi T."/>
            <person name="Momoyama Y."/>
            <person name="Higashiyama T."/>
            <person name="Minoda A."/>
            <person name="Sano M."/>
            <person name="Nomoto H."/>
            <person name="Oishi K."/>
            <person name="Hayashi H."/>
            <person name="Ohta F."/>
            <person name="Nishizaka S."/>
            <person name="Haga S."/>
            <person name="Miura S."/>
            <person name="Morishita T."/>
            <person name="Kabeya Y."/>
            <person name="Terasawa K."/>
            <person name="Suzuki Y."/>
            <person name="Ishii Y."/>
            <person name="Asakawa S."/>
            <person name="Takano H."/>
            <person name="Ohta N."/>
            <person name="Kuroiwa H."/>
            <person name="Tanaka K."/>
            <person name="Shimizu N."/>
            <person name="Sugano S."/>
            <person name="Sato N."/>
            <person name="Nozaki H."/>
            <person name="Ogasawara N."/>
            <person name="Kohara Y."/>
            <person name="Kuroiwa T."/>
        </authorList>
    </citation>
    <scope>NUCLEOTIDE SEQUENCE [LARGE SCALE GENOMIC DNA]</scope>
    <source>
        <strain evidence="3 4">10D</strain>
    </source>
</reference>
<dbReference type="OrthoDB" id="10353402at2759"/>
<name>M1UPB5_CYAM1</name>
<dbReference type="SUPFAM" id="SSF103657">
    <property type="entry name" value="BAR/IMD domain-like"/>
    <property type="match status" value="1"/>
</dbReference>
<reference evidence="3 4" key="2">
    <citation type="journal article" date="2007" name="BMC Biol.">
        <title>A 100%-complete sequence reveals unusually simple genomic features in the hot-spring red alga Cyanidioschyzon merolae.</title>
        <authorList>
            <person name="Nozaki H."/>
            <person name="Takano H."/>
            <person name="Misumi O."/>
            <person name="Terasawa K."/>
            <person name="Matsuzaki M."/>
            <person name="Maruyama S."/>
            <person name="Nishida K."/>
            <person name="Yagisawa F."/>
            <person name="Yoshida Y."/>
            <person name="Fujiwara T."/>
            <person name="Takio S."/>
            <person name="Tamura K."/>
            <person name="Chung S.J."/>
            <person name="Nakamura S."/>
            <person name="Kuroiwa H."/>
            <person name="Tanaka K."/>
            <person name="Sato N."/>
            <person name="Kuroiwa T."/>
        </authorList>
    </citation>
    <scope>NUCLEOTIDE SEQUENCE [LARGE SCALE GENOMIC DNA]</scope>
    <source>
        <strain evidence="3 4">10D</strain>
    </source>
</reference>
<feature type="region of interest" description="Disordered" evidence="2">
    <location>
        <begin position="310"/>
        <end position="333"/>
    </location>
</feature>
<dbReference type="AlphaFoldDB" id="M1UPB5"/>
<feature type="coiled-coil region" evidence="1">
    <location>
        <begin position="172"/>
        <end position="227"/>
    </location>
</feature>
<keyword evidence="4" id="KW-1185">Reference proteome</keyword>
<dbReference type="HOGENOM" id="CLU_661168_0_0_1"/>